<dbReference type="WBParaSite" id="jg4069">
    <property type="protein sequence ID" value="jg4069"/>
    <property type="gene ID" value="jg4069"/>
</dbReference>
<name>A0A915E8T9_9BILA</name>
<evidence type="ECO:0000313" key="2">
    <source>
        <dbReference type="Proteomes" id="UP000887574"/>
    </source>
</evidence>
<protein>
    <submittedName>
        <fullName evidence="3">Uncharacterized protein</fullName>
    </submittedName>
</protein>
<keyword evidence="2" id="KW-1185">Reference proteome</keyword>
<evidence type="ECO:0000256" key="1">
    <source>
        <dbReference type="SAM" id="Coils"/>
    </source>
</evidence>
<keyword evidence="1" id="KW-0175">Coiled coil</keyword>
<feature type="coiled-coil region" evidence="1">
    <location>
        <begin position="7"/>
        <end position="53"/>
    </location>
</feature>
<accession>A0A915E8T9</accession>
<sequence length="78" mass="9048">MAFQQDRKTLLSKNEKLQKELESLKSSGGSQAARSLKKQLVDIEAEREQMLSEHGSIAAEMQQRYAKERMHAEKWKSR</sequence>
<dbReference type="AlphaFoldDB" id="A0A915E8T9"/>
<reference evidence="3" key="1">
    <citation type="submission" date="2022-11" db="UniProtKB">
        <authorList>
            <consortium name="WormBaseParasite"/>
        </authorList>
    </citation>
    <scope>IDENTIFICATION</scope>
</reference>
<organism evidence="2 3">
    <name type="scientific">Ditylenchus dipsaci</name>
    <dbReference type="NCBI Taxonomy" id="166011"/>
    <lineage>
        <taxon>Eukaryota</taxon>
        <taxon>Metazoa</taxon>
        <taxon>Ecdysozoa</taxon>
        <taxon>Nematoda</taxon>
        <taxon>Chromadorea</taxon>
        <taxon>Rhabditida</taxon>
        <taxon>Tylenchina</taxon>
        <taxon>Tylenchomorpha</taxon>
        <taxon>Sphaerularioidea</taxon>
        <taxon>Anguinidae</taxon>
        <taxon>Anguininae</taxon>
        <taxon>Ditylenchus</taxon>
    </lineage>
</organism>
<evidence type="ECO:0000313" key="3">
    <source>
        <dbReference type="WBParaSite" id="jg4069"/>
    </source>
</evidence>
<dbReference type="Proteomes" id="UP000887574">
    <property type="component" value="Unplaced"/>
</dbReference>
<proteinExistence type="predicted"/>